<feature type="region of interest" description="Disordered" evidence="8">
    <location>
        <begin position="875"/>
        <end position="901"/>
    </location>
</feature>
<dbReference type="EC" id="3.2.1.-" evidence="7"/>
<keyword evidence="3" id="KW-0256">Endoplasmic reticulum</keyword>
<keyword evidence="6" id="KW-0106">Calcium</keyword>
<dbReference type="EMBL" id="JAVRRT010000015">
    <property type="protein sequence ID" value="KAK5165842.1"/>
    <property type="molecule type" value="Genomic_DNA"/>
</dbReference>
<accession>A0AAV9P077</accession>
<dbReference type="InterPro" id="IPR001382">
    <property type="entry name" value="Glyco_hydro_47"/>
</dbReference>
<comment type="subcellular location">
    <subcellularLocation>
        <location evidence="1">Endoplasmic reticulum</location>
    </subcellularLocation>
</comment>
<evidence type="ECO:0000256" key="3">
    <source>
        <dbReference type="ARBA" id="ARBA00022824"/>
    </source>
</evidence>
<dbReference type="GO" id="GO:0004571">
    <property type="term" value="F:mannosyl-oligosaccharide 1,2-alpha-mannosidase activity"/>
    <property type="evidence" value="ECO:0007669"/>
    <property type="project" value="InterPro"/>
</dbReference>
<feature type="compositionally biased region" description="Low complexity" evidence="8">
    <location>
        <begin position="585"/>
        <end position="603"/>
    </location>
</feature>
<sequence length="1108" mass="121344">MTADDPARMLAPTGLDDTMASPRIYPFHDHRQDTRDLFYHGFTNYMKHAFPEDEVKPLSCKPLTRNRDNPADIGRNDVLGNYSLTLIDSLSTLAILASGKEDGKDGHNALHDFQDGVKSLVHHYGDGHHGSCGKRACAFDLDSKVQVFETNIRGVGGLLSAHLFAVGDLPIRGYQSTWAERKDGTEAIFWNHNRFVYDGQLLRLAYDLATRLLPAFRTETGLPYPRVNLRHGIPFYKNAEDGVCRLDGSSTNPREITETCAAGAGSLVLEFTTLSRLTGDDMFEKLAKQAFWLVWDRRSSINLVAGGIDAESAQWIMPPLSGIGAGIDSFFEYALKSYILLSGASPLQYDDDQEEEVFPAHFDDPNAYLDVWTTSHDAINHHILRSSWIATHPYHGQSDFLTGAPRYNWIDNLSAYFPGLLTLSGHLDEAIESHLLFTALWTRYSALPERWHITPNGGFVDNNFRHWAGRPEFIESTWYLYRATKDPWLLSVGEMVLRDVRRRCWAKCGWASLRDVLANDDFGEGGKNDARSDRMESFFLGETAKYMYLLFDDDHPLNGNGVDGMVFSTEGHPLLIPRRYRGKPDSPSASTQSSSDPATPAPTCDVPPSPLPLTISNIAARPNLFHPSALTNLHNVPINPARSSPLLPPSPNNPSISASDIRSPTNYTFYPWTLTSDLIPPMGFSRPIWKAVSSTLTFPDLAAAVQGEGATQPPKGIVPLGALQKVAEGILVNSLSNVRFDMVQEPAFLSFPDGAGVMEVRDWRVSGIANWALGRDERVLVREGAMEGLGLAAGGGEHFRRVRDLEWVDLVLDVPVLPPTGEVGRGAKEKADEELDMEVELSDDENDNTANATLETLWSEVERLASNLLSDLGLDIDISPPTNPPSHPDTSSKVPSTPTPPATLKRTLIPAILPTGPGAAPLPPSLELTDLLATPLSALPLSSEKIFFLDSTLCTHILPGTIARKYSVLVIRRGGCSFGEKLANIPVIPSGGKDGLRLVVVLDDGSSEGLGLIRPLLDEIQRSPKGLVRREGLGMVLVGAAAEEALRAVAGGGGWDDGGGEMVEMERKEGGRGKLGDKEGKVEGRSMGVKRRYWFESQGVRIGNLVML</sequence>
<keyword evidence="6" id="KW-0479">Metal-binding</keyword>
<feature type="active site" description="Proton donor" evidence="5">
    <location>
        <position position="449"/>
    </location>
</feature>
<keyword evidence="4" id="KW-0325">Glycoprotein</keyword>
<dbReference type="SUPFAM" id="SSF48225">
    <property type="entry name" value="Seven-hairpin glycosidases"/>
    <property type="match status" value="1"/>
</dbReference>
<feature type="active site" evidence="5">
    <location>
        <position position="328"/>
    </location>
</feature>
<dbReference type="GO" id="GO:1904380">
    <property type="term" value="P:endoplasmic reticulum mannose trimming"/>
    <property type="evidence" value="ECO:0007669"/>
    <property type="project" value="InterPro"/>
</dbReference>
<feature type="binding site" evidence="6">
    <location>
        <position position="569"/>
    </location>
    <ligand>
        <name>Ca(2+)</name>
        <dbReference type="ChEBI" id="CHEBI:29108"/>
    </ligand>
</feature>
<keyword evidence="7" id="KW-0378">Hydrolase</keyword>
<dbReference type="GO" id="GO:0016020">
    <property type="term" value="C:membrane"/>
    <property type="evidence" value="ECO:0007669"/>
    <property type="project" value="InterPro"/>
</dbReference>
<dbReference type="Proteomes" id="UP001337655">
    <property type="component" value="Unassembled WGS sequence"/>
</dbReference>
<dbReference type="InterPro" id="IPR036026">
    <property type="entry name" value="Seven-hairpin_glycosidases"/>
</dbReference>
<proteinExistence type="inferred from homology"/>
<comment type="cofactor">
    <cofactor evidence="6">
        <name>Ca(2+)</name>
        <dbReference type="ChEBI" id="CHEBI:29108"/>
    </cofactor>
</comment>
<dbReference type="GO" id="GO:0044322">
    <property type="term" value="C:endoplasmic reticulum quality control compartment"/>
    <property type="evidence" value="ECO:0007669"/>
    <property type="project" value="GOC"/>
</dbReference>
<evidence type="ECO:0000256" key="1">
    <source>
        <dbReference type="ARBA" id="ARBA00004240"/>
    </source>
</evidence>
<dbReference type="PANTHER" id="PTHR45679">
    <property type="entry name" value="ER DEGRADATION-ENHANCING ALPHA-MANNOSIDASE-LIKE PROTEIN 2"/>
    <property type="match status" value="1"/>
</dbReference>
<evidence type="ECO:0000256" key="8">
    <source>
        <dbReference type="SAM" id="MobiDB-lite"/>
    </source>
</evidence>
<name>A0AAV9P077_9PEZI</name>
<dbReference type="PANTHER" id="PTHR45679:SF5">
    <property type="entry name" value="ER DEGRADATION-ENHANCING ALPHA-MANNOSIDASE-LIKE PROTEIN 1"/>
    <property type="match status" value="1"/>
</dbReference>
<evidence type="ECO:0000256" key="4">
    <source>
        <dbReference type="ARBA" id="ARBA00023180"/>
    </source>
</evidence>
<evidence type="ECO:0000256" key="2">
    <source>
        <dbReference type="ARBA" id="ARBA00007658"/>
    </source>
</evidence>
<reference evidence="9 10" key="1">
    <citation type="submission" date="2023-08" db="EMBL/GenBank/DDBJ databases">
        <title>Black Yeasts Isolated from many extreme environments.</title>
        <authorList>
            <person name="Coleine C."/>
            <person name="Stajich J.E."/>
            <person name="Selbmann L."/>
        </authorList>
    </citation>
    <scope>NUCLEOTIDE SEQUENCE [LARGE SCALE GENOMIC DNA]</scope>
    <source>
        <strain evidence="9 10">CCFEE 5935</strain>
    </source>
</reference>
<organism evidence="9 10">
    <name type="scientific">Saxophila tyrrhenica</name>
    <dbReference type="NCBI Taxonomy" id="1690608"/>
    <lineage>
        <taxon>Eukaryota</taxon>
        <taxon>Fungi</taxon>
        <taxon>Dikarya</taxon>
        <taxon>Ascomycota</taxon>
        <taxon>Pezizomycotina</taxon>
        <taxon>Dothideomycetes</taxon>
        <taxon>Dothideomycetidae</taxon>
        <taxon>Mycosphaerellales</taxon>
        <taxon>Extremaceae</taxon>
        <taxon>Saxophila</taxon>
    </lineage>
</organism>
<feature type="compositionally biased region" description="Acidic residues" evidence="8">
    <location>
        <begin position="832"/>
        <end position="847"/>
    </location>
</feature>
<dbReference type="Pfam" id="PF01532">
    <property type="entry name" value="Glyco_hydro_47"/>
    <property type="match status" value="1"/>
</dbReference>
<evidence type="ECO:0000313" key="9">
    <source>
        <dbReference type="EMBL" id="KAK5165842.1"/>
    </source>
</evidence>
<dbReference type="Gene3D" id="1.50.10.10">
    <property type="match status" value="1"/>
</dbReference>
<dbReference type="InterPro" id="IPR044674">
    <property type="entry name" value="EDEM1/2/3"/>
</dbReference>
<keyword evidence="10" id="KW-1185">Reference proteome</keyword>
<feature type="active site" evidence="5">
    <location>
        <position position="472"/>
    </location>
</feature>
<evidence type="ECO:0000256" key="7">
    <source>
        <dbReference type="RuleBase" id="RU361193"/>
    </source>
</evidence>
<comment type="similarity">
    <text evidence="2 7">Belongs to the glycosyl hydrolase 47 family.</text>
</comment>
<evidence type="ECO:0000256" key="6">
    <source>
        <dbReference type="PIRSR" id="PIRSR601382-2"/>
    </source>
</evidence>
<evidence type="ECO:0000256" key="5">
    <source>
        <dbReference type="PIRSR" id="PIRSR601382-1"/>
    </source>
</evidence>
<dbReference type="AlphaFoldDB" id="A0AAV9P077"/>
<gene>
    <name evidence="9" type="ORF">LTR77_008765</name>
</gene>
<comment type="caution">
    <text evidence="9">The sequence shown here is derived from an EMBL/GenBank/DDBJ whole genome shotgun (WGS) entry which is preliminary data.</text>
</comment>
<dbReference type="InterPro" id="IPR012341">
    <property type="entry name" value="6hp_glycosidase-like_sf"/>
</dbReference>
<keyword evidence="7" id="KW-0326">Glycosidase</keyword>
<dbReference type="GeneID" id="89930097"/>
<feature type="region of interest" description="Disordered" evidence="8">
    <location>
        <begin position="823"/>
        <end position="848"/>
    </location>
</feature>
<feature type="active site" description="Proton donor" evidence="5">
    <location>
        <position position="149"/>
    </location>
</feature>
<dbReference type="GO" id="GO:0036503">
    <property type="term" value="P:ERAD pathway"/>
    <property type="evidence" value="ECO:0007669"/>
    <property type="project" value="UniProtKB-ARBA"/>
</dbReference>
<protein>
    <recommendedName>
        <fullName evidence="7">alpha-1,2-Mannosidase</fullName>
        <ecNumber evidence="7">3.2.1.-</ecNumber>
    </recommendedName>
</protein>
<evidence type="ECO:0000313" key="10">
    <source>
        <dbReference type="Proteomes" id="UP001337655"/>
    </source>
</evidence>
<feature type="region of interest" description="Disordered" evidence="8">
    <location>
        <begin position="577"/>
        <end position="609"/>
    </location>
</feature>
<dbReference type="GO" id="GO:0005975">
    <property type="term" value="P:carbohydrate metabolic process"/>
    <property type="evidence" value="ECO:0007669"/>
    <property type="project" value="InterPro"/>
</dbReference>
<dbReference type="PRINTS" id="PR00747">
    <property type="entry name" value="GLYHDRLASE47"/>
</dbReference>
<dbReference type="RefSeq" id="XP_064655854.1">
    <property type="nucleotide sequence ID" value="XM_064805995.1"/>
</dbReference>
<dbReference type="GO" id="GO:0005509">
    <property type="term" value="F:calcium ion binding"/>
    <property type="evidence" value="ECO:0007669"/>
    <property type="project" value="InterPro"/>
</dbReference>